<evidence type="ECO:0000313" key="15">
    <source>
        <dbReference type="EMBL" id="RAW02157.1"/>
    </source>
</evidence>
<dbReference type="Proteomes" id="UP000251889">
    <property type="component" value="Unassembled WGS sequence"/>
</dbReference>
<dbReference type="CDD" id="cd00082">
    <property type="entry name" value="HisKA"/>
    <property type="match status" value="1"/>
</dbReference>
<keyword evidence="12 13" id="KW-0472">Membrane</keyword>
<feature type="transmembrane region" description="Helical" evidence="13">
    <location>
        <begin position="20"/>
        <end position="37"/>
    </location>
</feature>
<evidence type="ECO:0000256" key="2">
    <source>
        <dbReference type="ARBA" id="ARBA00004141"/>
    </source>
</evidence>
<dbReference type="EMBL" id="QMFY01000002">
    <property type="protein sequence ID" value="RAW02157.1"/>
    <property type="molecule type" value="Genomic_DNA"/>
</dbReference>
<evidence type="ECO:0000256" key="10">
    <source>
        <dbReference type="ARBA" id="ARBA00022989"/>
    </source>
</evidence>
<dbReference type="InterPro" id="IPR025201">
    <property type="entry name" value="KdpD_TM"/>
</dbReference>
<dbReference type="InterPro" id="IPR004358">
    <property type="entry name" value="Sig_transdc_His_kin-like_C"/>
</dbReference>
<feature type="transmembrane region" description="Helical" evidence="13">
    <location>
        <begin position="97"/>
        <end position="116"/>
    </location>
</feature>
<keyword evidence="4" id="KW-0597">Phosphoprotein</keyword>
<keyword evidence="6 13" id="KW-0812">Transmembrane</keyword>
<feature type="domain" description="Histidine kinase" evidence="14">
    <location>
        <begin position="142"/>
        <end position="356"/>
    </location>
</feature>
<dbReference type="Gene3D" id="1.20.120.620">
    <property type="entry name" value="Backbone structure of the membrane domain of e. Coli histidine kinase receptor kdpd"/>
    <property type="match status" value="1"/>
</dbReference>
<dbReference type="SUPFAM" id="SSF47384">
    <property type="entry name" value="Homodimeric domain of signal transducing histidine kinase"/>
    <property type="match status" value="1"/>
</dbReference>
<keyword evidence="11" id="KW-0902">Two-component regulatory system</keyword>
<evidence type="ECO:0000256" key="4">
    <source>
        <dbReference type="ARBA" id="ARBA00022553"/>
    </source>
</evidence>
<dbReference type="InterPro" id="IPR036097">
    <property type="entry name" value="HisK_dim/P_sf"/>
</dbReference>
<dbReference type="Pfam" id="PF00512">
    <property type="entry name" value="HisKA"/>
    <property type="match status" value="1"/>
</dbReference>
<dbReference type="GO" id="GO:0000155">
    <property type="term" value="F:phosphorelay sensor kinase activity"/>
    <property type="evidence" value="ECO:0007669"/>
    <property type="project" value="InterPro"/>
</dbReference>
<sequence length="365" mass="40800">MDHRALKVYLFHRPNRRTQYFVSIGTIVLFLGIGFLVQDYVGYRVIALVLMLAVSVLAIFLDIVPVLLAASLSALLWNFLFIPPRFTLAVGDAEDRLLFVMYFVIALINGVATYKIREMQKVIRRKEARADAVKFYNTLFNSLSHELRTPITTIVGAADNLQAANTQLTEKDKQELIGEISIAGLRLNQQVENLLSMSRLESGFLQLKKDWCDVHDLVYKTIGQLEIPLQYFKVAVFIPETLPLVKLDFGIMEHVLFNLISNAANHTPVDSKITIQAAVENDQLVMIVADNGPGFPQDEMDKVFDKFYRLKDAKPGGTGLGLSIARGFVEAHGGTITLENLPVCGAKFTIHIPTELSYLSGLKNE</sequence>
<dbReference type="Gene3D" id="3.30.565.10">
    <property type="entry name" value="Histidine kinase-like ATPase, C-terminal domain"/>
    <property type="match status" value="1"/>
</dbReference>
<dbReference type="Gene3D" id="1.10.287.130">
    <property type="match status" value="1"/>
</dbReference>
<feature type="transmembrane region" description="Helical" evidence="13">
    <location>
        <begin position="49"/>
        <end position="77"/>
    </location>
</feature>
<evidence type="ECO:0000256" key="13">
    <source>
        <dbReference type="SAM" id="Phobius"/>
    </source>
</evidence>
<evidence type="ECO:0000256" key="5">
    <source>
        <dbReference type="ARBA" id="ARBA00022679"/>
    </source>
</evidence>
<dbReference type="Pfam" id="PF02518">
    <property type="entry name" value="HATPase_c"/>
    <property type="match status" value="1"/>
</dbReference>
<organism evidence="15 16">
    <name type="scientific">Pseudochryseolinea flava</name>
    <dbReference type="NCBI Taxonomy" id="2059302"/>
    <lineage>
        <taxon>Bacteria</taxon>
        <taxon>Pseudomonadati</taxon>
        <taxon>Bacteroidota</taxon>
        <taxon>Cytophagia</taxon>
        <taxon>Cytophagales</taxon>
        <taxon>Fulvivirgaceae</taxon>
        <taxon>Pseudochryseolinea</taxon>
    </lineage>
</organism>
<dbReference type="EC" id="2.7.13.3" evidence="3"/>
<evidence type="ECO:0000256" key="7">
    <source>
        <dbReference type="ARBA" id="ARBA00022741"/>
    </source>
</evidence>
<dbReference type="PANTHER" id="PTHR45569:SF1">
    <property type="entry name" value="SENSOR PROTEIN KDPD"/>
    <property type="match status" value="1"/>
</dbReference>
<evidence type="ECO:0000256" key="8">
    <source>
        <dbReference type="ARBA" id="ARBA00022777"/>
    </source>
</evidence>
<evidence type="ECO:0000256" key="3">
    <source>
        <dbReference type="ARBA" id="ARBA00012438"/>
    </source>
</evidence>
<evidence type="ECO:0000259" key="14">
    <source>
        <dbReference type="PROSITE" id="PS50109"/>
    </source>
</evidence>
<dbReference type="InterPro" id="IPR003661">
    <property type="entry name" value="HisK_dim/P_dom"/>
</dbReference>
<dbReference type="InterPro" id="IPR052023">
    <property type="entry name" value="Histidine_kinase_KdpD"/>
</dbReference>
<dbReference type="OrthoDB" id="9813151at2"/>
<accession>A0A364Y6X9</accession>
<keyword evidence="8 15" id="KW-0418">Kinase</keyword>
<evidence type="ECO:0000256" key="11">
    <source>
        <dbReference type="ARBA" id="ARBA00023012"/>
    </source>
</evidence>
<keyword evidence="5" id="KW-0808">Transferase</keyword>
<keyword evidence="10 13" id="KW-1133">Transmembrane helix</keyword>
<evidence type="ECO:0000313" key="16">
    <source>
        <dbReference type="Proteomes" id="UP000251889"/>
    </source>
</evidence>
<protein>
    <recommendedName>
        <fullName evidence="3">histidine kinase</fullName>
        <ecNumber evidence="3">2.7.13.3</ecNumber>
    </recommendedName>
</protein>
<proteinExistence type="predicted"/>
<dbReference type="InterPro" id="IPR005467">
    <property type="entry name" value="His_kinase_dom"/>
</dbReference>
<dbReference type="PROSITE" id="PS50109">
    <property type="entry name" value="HIS_KIN"/>
    <property type="match status" value="1"/>
</dbReference>
<dbReference type="SMART" id="SM00387">
    <property type="entry name" value="HATPase_c"/>
    <property type="match status" value="1"/>
</dbReference>
<dbReference type="InterPro" id="IPR003594">
    <property type="entry name" value="HATPase_dom"/>
</dbReference>
<dbReference type="InterPro" id="IPR036890">
    <property type="entry name" value="HATPase_C_sf"/>
</dbReference>
<name>A0A364Y6X9_9BACT</name>
<comment type="subcellular location">
    <subcellularLocation>
        <location evidence="2">Membrane</location>
        <topology evidence="2">Multi-pass membrane protein</topology>
    </subcellularLocation>
</comment>
<evidence type="ECO:0000256" key="6">
    <source>
        <dbReference type="ARBA" id="ARBA00022692"/>
    </source>
</evidence>
<dbReference type="InterPro" id="IPR038318">
    <property type="entry name" value="KdpD_sf"/>
</dbReference>
<keyword evidence="7" id="KW-0547">Nucleotide-binding</keyword>
<keyword evidence="16" id="KW-1185">Reference proteome</keyword>
<dbReference type="SUPFAM" id="SSF55874">
    <property type="entry name" value="ATPase domain of HSP90 chaperone/DNA topoisomerase II/histidine kinase"/>
    <property type="match status" value="1"/>
</dbReference>
<comment type="catalytic activity">
    <reaction evidence="1">
        <text>ATP + protein L-histidine = ADP + protein N-phospho-L-histidine.</text>
        <dbReference type="EC" id="2.7.13.3"/>
    </reaction>
</comment>
<gene>
    <name evidence="15" type="ORF">DQQ10_06320</name>
</gene>
<evidence type="ECO:0000256" key="12">
    <source>
        <dbReference type="ARBA" id="ARBA00023136"/>
    </source>
</evidence>
<evidence type="ECO:0000256" key="9">
    <source>
        <dbReference type="ARBA" id="ARBA00022840"/>
    </source>
</evidence>
<dbReference type="CDD" id="cd00075">
    <property type="entry name" value="HATPase"/>
    <property type="match status" value="1"/>
</dbReference>
<reference evidence="15 16" key="1">
    <citation type="submission" date="2018-06" db="EMBL/GenBank/DDBJ databases">
        <title>Chryseolinea flavus sp. nov., a member of the phylum Bacteroidetes isolated from soil.</title>
        <authorList>
            <person name="Li Y."/>
            <person name="Wang J."/>
        </authorList>
    </citation>
    <scope>NUCLEOTIDE SEQUENCE [LARGE SCALE GENOMIC DNA]</scope>
    <source>
        <strain evidence="15 16">SDU1-6</strain>
    </source>
</reference>
<dbReference type="SMART" id="SM00388">
    <property type="entry name" value="HisKA"/>
    <property type="match status" value="1"/>
</dbReference>
<dbReference type="GO" id="GO:0005524">
    <property type="term" value="F:ATP binding"/>
    <property type="evidence" value="ECO:0007669"/>
    <property type="project" value="UniProtKB-KW"/>
</dbReference>
<dbReference type="PRINTS" id="PR00344">
    <property type="entry name" value="BCTRLSENSOR"/>
</dbReference>
<keyword evidence="9" id="KW-0067">ATP-binding</keyword>
<dbReference type="GO" id="GO:0005886">
    <property type="term" value="C:plasma membrane"/>
    <property type="evidence" value="ECO:0007669"/>
    <property type="project" value="TreeGrafter"/>
</dbReference>
<evidence type="ECO:0000256" key="1">
    <source>
        <dbReference type="ARBA" id="ARBA00000085"/>
    </source>
</evidence>
<comment type="caution">
    <text evidence="15">The sequence shown here is derived from an EMBL/GenBank/DDBJ whole genome shotgun (WGS) entry which is preliminary data.</text>
</comment>
<dbReference type="Pfam" id="PF13493">
    <property type="entry name" value="DUF4118"/>
    <property type="match status" value="1"/>
</dbReference>
<dbReference type="AlphaFoldDB" id="A0A364Y6X9"/>
<dbReference type="PANTHER" id="PTHR45569">
    <property type="entry name" value="SENSOR PROTEIN KDPD"/>
    <property type="match status" value="1"/>
</dbReference>